<dbReference type="Gene3D" id="3.30.70.20">
    <property type="match status" value="1"/>
</dbReference>
<evidence type="ECO:0000313" key="2">
    <source>
        <dbReference type="EMBL" id="MFD2467898.1"/>
    </source>
</evidence>
<organism evidence="2 3">
    <name type="scientific">Amycolatopsis silviterrae</name>
    <dbReference type="NCBI Taxonomy" id="1656914"/>
    <lineage>
        <taxon>Bacteria</taxon>
        <taxon>Bacillati</taxon>
        <taxon>Actinomycetota</taxon>
        <taxon>Actinomycetes</taxon>
        <taxon>Pseudonocardiales</taxon>
        <taxon>Pseudonocardiaceae</taxon>
        <taxon>Amycolatopsis</taxon>
    </lineage>
</organism>
<reference evidence="3" key="1">
    <citation type="journal article" date="2019" name="Int. J. Syst. Evol. Microbiol.">
        <title>The Global Catalogue of Microorganisms (GCM) 10K type strain sequencing project: providing services to taxonomists for standard genome sequencing and annotation.</title>
        <authorList>
            <consortium name="The Broad Institute Genomics Platform"/>
            <consortium name="The Broad Institute Genome Sequencing Center for Infectious Disease"/>
            <person name="Wu L."/>
            <person name="Ma J."/>
        </authorList>
    </citation>
    <scope>NUCLEOTIDE SEQUENCE [LARGE SCALE GENOMIC DNA]</scope>
    <source>
        <strain evidence="3">CGMCC 4.7641</strain>
    </source>
</reference>
<keyword evidence="1" id="KW-0472">Membrane</keyword>
<comment type="caution">
    <text evidence="2">The sequence shown here is derived from an EMBL/GenBank/DDBJ whole genome shotgun (WGS) entry which is preliminary data.</text>
</comment>
<keyword evidence="3" id="KW-1185">Reference proteome</keyword>
<sequence>MLNAVFLSAPFVPREDAGIRQLAALAARLSFALTCFALSWGVFVKTGWLRTLSGRKATTNSHLVLATLALAFGCIHATAFLFLANGPFSIVRLIVPFAEGGMLRHALGIVGLELMLAIALSVSVRRFLALRRWLWLHRLAYTALVLIAVHSVFGAVVNGHLVVLAIGAAALLLPTAVIAALRFTPARWLGAGAAGEPPPWSGLAVSVDSRRCHQYGVCQREAAAVFQITTGGQLRYTVHPESVHNEEVRTAARCCPMQAITVETRR</sequence>
<accession>A0ABW5H3R4</accession>
<proteinExistence type="predicted"/>
<dbReference type="SUPFAM" id="SSF54862">
    <property type="entry name" value="4Fe-4S ferredoxins"/>
    <property type="match status" value="1"/>
</dbReference>
<feature type="transmembrane region" description="Helical" evidence="1">
    <location>
        <begin position="22"/>
        <end position="43"/>
    </location>
</feature>
<keyword evidence="1" id="KW-0812">Transmembrane</keyword>
<feature type="transmembrane region" description="Helical" evidence="1">
    <location>
        <begin position="63"/>
        <end position="83"/>
    </location>
</feature>
<feature type="transmembrane region" description="Helical" evidence="1">
    <location>
        <begin position="103"/>
        <end position="123"/>
    </location>
</feature>
<evidence type="ECO:0000313" key="3">
    <source>
        <dbReference type="Proteomes" id="UP001597483"/>
    </source>
</evidence>
<protein>
    <submittedName>
        <fullName evidence="2">4Fe-4S domain-containing protein</fullName>
    </submittedName>
</protein>
<feature type="transmembrane region" description="Helical" evidence="1">
    <location>
        <begin position="161"/>
        <end position="181"/>
    </location>
</feature>
<feature type="transmembrane region" description="Helical" evidence="1">
    <location>
        <begin position="135"/>
        <end position="155"/>
    </location>
</feature>
<dbReference type="Proteomes" id="UP001597483">
    <property type="component" value="Unassembled WGS sequence"/>
</dbReference>
<evidence type="ECO:0000256" key="1">
    <source>
        <dbReference type="SAM" id="Phobius"/>
    </source>
</evidence>
<name>A0ABW5H3R4_9PSEU</name>
<dbReference type="RefSeq" id="WP_378303038.1">
    <property type="nucleotide sequence ID" value="NZ_JBHUKS010000006.1"/>
</dbReference>
<keyword evidence="1" id="KW-1133">Transmembrane helix</keyword>
<dbReference type="Pfam" id="PF13370">
    <property type="entry name" value="Fer4_13"/>
    <property type="match status" value="1"/>
</dbReference>
<dbReference type="EMBL" id="JBHUKS010000006">
    <property type="protein sequence ID" value="MFD2467898.1"/>
    <property type="molecule type" value="Genomic_DNA"/>
</dbReference>
<gene>
    <name evidence="2" type="ORF">ACFSVL_10860</name>
</gene>